<feature type="transmembrane region" description="Helical" evidence="1">
    <location>
        <begin position="7"/>
        <end position="24"/>
    </location>
</feature>
<keyword evidence="3" id="KW-1185">Reference proteome</keyword>
<keyword evidence="1" id="KW-0472">Membrane</keyword>
<dbReference type="RefSeq" id="WP_188535309.1">
    <property type="nucleotide sequence ID" value="NZ_BMFT01000001.1"/>
</dbReference>
<name>A0ABQ1Y4D5_9BACL</name>
<gene>
    <name evidence="2" type="ORF">GCM10008013_04080</name>
</gene>
<accession>A0ABQ1Y4D5</accession>
<evidence type="ECO:0000313" key="3">
    <source>
        <dbReference type="Proteomes" id="UP000659344"/>
    </source>
</evidence>
<comment type="caution">
    <text evidence="2">The sequence shown here is derived from an EMBL/GenBank/DDBJ whole genome shotgun (WGS) entry which is preliminary data.</text>
</comment>
<sequence>MQAAKGITAGVLGAAAFSLFLFVIHAPFLLSVGSGVAVLVAVELLWRGRAKIEIQLPNQPDETSMDFYKQTIQEGRVHAEQIKQYLKLVEDAGVYEKILEICDTSDRIFETLHSKPQSVKVIRQYFTYYLETTSKIIGKYVELKRQNIRDQEVEEIITRTESDLDLIAKLFQQNLKKLVSDDVLDLDVELDMLQSMLKSEGLK</sequence>
<reference evidence="3" key="1">
    <citation type="journal article" date="2019" name="Int. J. Syst. Evol. Microbiol.">
        <title>The Global Catalogue of Microorganisms (GCM) 10K type strain sequencing project: providing services to taxonomists for standard genome sequencing and annotation.</title>
        <authorList>
            <consortium name="The Broad Institute Genomics Platform"/>
            <consortium name="The Broad Institute Genome Sequencing Center for Infectious Disease"/>
            <person name="Wu L."/>
            <person name="Ma J."/>
        </authorList>
    </citation>
    <scope>NUCLEOTIDE SEQUENCE [LARGE SCALE GENOMIC DNA]</scope>
    <source>
        <strain evidence="3">CGMCC 1.12769</strain>
    </source>
</reference>
<dbReference type="Pfam" id="PF10112">
    <property type="entry name" value="Halogen_Hydrol"/>
    <property type="match status" value="1"/>
</dbReference>
<evidence type="ECO:0000256" key="1">
    <source>
        <dbReference type="SAM" id="Phobius"/>
    </source>
</evidence>
<evidence type="ECO:0008006" key="4">
    <source>
        <dbReference type="Google" id="ProtNLM"/>
    </source>
</evidence>
<keyword evidence="1" id="KW-0812">Transmembrane</keyword>
<dbReference type="InterPro" id="IPR018770">
    <property type="entry name" value="ChloroindolylP_hydrolase"/>
</dbReference>
<dbReference type="EMBL" id="BMFT01000001">
    <property type="protein sequence ID" value="GGH11947.1"/>
    <property type="molecule type" value="Genomic_DNA"/>
</dbReference>
<dbReference type="Proteomes" id="UP000659344">
    <property type="component" value="Unassembled WGS sequence"/>
</dbReference>
<keyword evidence="1" id="KW-1133">Transmembrane helix</keyword>
<organism evidence="2 3">
    <name type="scientific">Paenibacillus segetis</name>
    <dbReference type="NCBI Taxonomy" id="1325360"/>
    <lineage>
        <taxon>Bacteria</taxon>
        <taxon>Bacillati</taxon>
        <taxon>Bacillota</taxon>
        <taxon>Bacilli</taxon>
        <taxon>Bacillales</taxon>
        <taxon>Paenibacillaceae</taxon>
        <taxon>Paenibacillus</taxon>
    </lineage>
</organism>
<protein>
    <recommendedName>
        <fullName evidence="4">5-bromo-4-chloroindolyl phosphate hydrolysis protein</fullName>
    </recommendedName>
</protein>
<proteinExistence type="predicted"/>
<evidence type="ECO:0000313" key="2">
    <source>
        <dbReference type="EMBL" id="GGH11947.1"/>
    </source>
</evidence>